<accession>A0A1I3RAZ1</accession>
<sequence length="105" mass="12290">MDNRELTLTQVDKLTAKFSGLKQFLDAVKARMDALSFEPTDPLYLRVCDARDAARVLLDELARVRQQNIPRLTEPSKFENYPTDPELLRRVDETMAGLKQRRRRR</sequence>
<evidence type="ECO:0000313" key="1">
    <source>
        <dbReference type="EMBL" id="SFJ42487.1"/>
    </source>
</evidence>
<keyword evidence="2" id="KW-1185">Reference proteome</keyword>
<dbReference type="AlphaFoldDB" id="A0A1I3RAZ1"/>
<protein>
    <submittedName>
        <fullName evidence="1">Uncharacterized protein</fullName>
    </submittedName>
</protein>
<organism evidence="1 2">
    <name type="scientific">Planctomicrobium piriforme</name>
    <dbReference type="NCBI Taxonomy" id="1576369"/>
    <lineage>
        <taxon>Bacteria</taxon>
        <taxon>Pseudomonadati</taxon>
        <taxon>Planctomycetota</taxon>
        <taxon>Planctomycetia</taxon>
        <taxon>Planctomycetales</taxon>
        <taxon>Planctomycetaceae</taxon>
        <taxon>Planctomicrobium</taxon>
    </lineage>
</organism>
<dbReference type="RefSeq" id="WP_092055621.1">
    <property type="nucleotide sequence ID" value="NZ_FOQD01000020.1"/>
</dbReference>
<gene>
    <name evidence="1" type="ORF">SAMN05421753_12039</name>
</gene>
<evidence type="ECO:0000313" key="2">
    <source>
        <dbReference type="Proteomes" id="UP000199518"/>
    </source>
</evidence>
<reference evidence="2" key="1">
    <citation type="submission" date="2016-10" db="EMBL/GenBank/DDBJ databases">
        <authorList>
            <person name="Varghese N."/>
            <person name="Submissions S."/>
        </authorList>
    </citation>
    <scope>NUCLEOTIDE SEQUENCE [LARGE SCALE GENOMIC DNA]</scope>
    <source>
        <strain evidence="2">DSM 26348</strain>
    </source>
</reference>
<dbReference type="EMBL" id="FOQD01000020">
    <property type="protein sequence ID" value="SFJ42487.1"/>
    <property type="molecule type" value="Genomic_DNA"/>
</dbReference>
<proteinExistence type="predicted"/>
<dbReference type="Proteomes" id="UP000199518">
    <property type="component" value="Unassembled WGS sequence"/>
</dbReference>
<name>A0A1I3RAZ1_9PLAN</name>